<dbReference type="SUPFAM" id="SSF53448">
    <property type="entry name" value="Nucleotide-diphospho-sugar transferases"/>
    <property type="match status" value="1"/>
</dbReference>
<dbReference type="CDD" id="cd00761">
    <property type="entry name" value="Glyco_tranf_GTA_type"/>
    <property type="match status" value="1"/>
</dbReference>
<dbReference type="PANTHER" id="PTHR22916">
    <property type="entry name" value="GLYCOSYLTRANSFERASE"/>
    <property type="match status" value="1"/>
</dbReference>
<proteinExistence type="predicted"/>
<dbReference type="EMBL" id="AZJI01000010">
    <property type="protein sequence ID" value="ETD22220.1"/>
    <property type="molecule type" value="Genomic_DNA"/>
</dbReference>
<dbReference type="PANTHER" id="PTHR22916:SF51">
    <property type="entry name" value="GLYCOSYLTRANSFERASE EPSH-RELATED"/>
    <property type="match status" value="1"/>
</dbReference>
<dbReference type="Pfam" id="PF00535">
    <property type="entry name" value="Glycos_transf_2"/>
    <property type="match status" value="1"/>
</dbReference>
<dbReference type="InterPro" id="IPR001173">
    <property type="entry name" value="Glyco_trans_2-like"/>
</dbReference>
<evidence type="ECO:0000256" key="1">
    <source>
        <dbReference type="ARBA" id="ARBA00022676"/>
    </source>
</evidence>
<protein>
    <recommendedName>
        <fullName evidence="3">Glycosyltransferase 2-like domain-containing protein</fullName>
    </recommendedName>
</protein>
<name>V8C5B5_9HELI</name>
<organism evidence="4 5">
    <name type="scientific">Helicobacter macacae MIT 99-5501</name>
    <dbReference type="NCBI Taxonomy" id="1357400"/>
    <lineage>
        <taxon>Bacteria</taxon>
        <taxon>Pseudomonadati</taxon>
        <taxon>Campylobacterota</taxon>
        <taxon>Epsilonproteobacteria</taxon>
        <taxon>Campylobacterales</taxon>
        <taxon>Helicobacteraceae</taxon>
        <taxon>Helicobacter</taxon>
    </lineage>
</organism>
<reference evidence="4 5" key="1">
    <citation type="journal article" date="2014" name="Genome Announc.">
        <title>Draft genome sequences of six enterohepatic helicobacter species isolated from humans and one from rhesus macaques.</title>
        <authorList>
            <person name="Shen Z."/>
            <person name="Sheh A."/>
            <person name="Young S.K."/>
            <person name="Abouelliel A."/>
            <person name="Ward D.V."/>
            <person name="Earl A.M."/>
            <person name="Fox J.G."/>
        </authorList>
    </citation>
    <scope>NUCLEOTIDE SEQUENCE [LARGE SCALE GENOMIC DNA]</scope>
    <source>
        <strain evidence="4 5">MIT 99-5501</strain>
    </source>
</reference>
<evidence type="ECO:0000256" key="2">
    <source>
        <dbReference type="ARBA" id="ARBA00022679"/>
    </source>
</evidence>
<gene>
    <name evidence="4" type="ORF">HMPREF2086_01951</name>
</gene>
<dbReference type="HOGENOM" id="CLU_025996_25_1_7"/>
<evidence type="ECO:0000313" key="5">
    <source>
        <dbReference type="Proteomes" id="UP000018731"/>
    </source>
</evidence>
<dbReference type="Gene3D" id="3.90.550.10">
    <property type="entry name" value="Spore Coat Polysaccharide Biosynthesis Protein SpsA, Chain A"/>
    <property type="match status" value="1"/>
</dbReference>
<keyword evidence="5" id="KW-1185">Reference proteome</keyword>
<evidence type="ECO:0000313" key="4">
    <source>
        <dbReference type="EMBL" id="ETD22220.1"/>
    </source>
</evidence>
<keyword evidence="2" id="KW-0808">Transferase</keyword>
<feature type="domain" description="Glycosyltransferase 2-like" evidence="3">
    <location>
        <begin position="2"/>
        <end position="116"/>
    </location>
</feature>
<sequence>MDSIQAQTYENFIAIMVDDCSTDSSAKIAGQYAKNDKRFILVKKQVNEGLGMARNTGLDYLFNTLKPNNSDYIGFVDSDDVIALDYFANLIYCLESHAKQGIMVAKSFNVYRFKHEDYKSDIFAYRRWKSRGGITRKGSKIEACRALYRAKFLKILRYPPVRLCEDITFGNIVNALADKVAYTRTARYFYRQRAGSLMKNYAYHYDEQFANFAYMLEHFVKFDLLRRHKIDISLVQNMPEGAEDKHFAKLKNLIASYNFDEDILRFNPRLKAILECRDYKEFCAKIDRLKPISQRVKHYFRIDIRASRIYIKLFGKVLCDKRFR</sequence>
<dbReference type="Proteomes" id="UP000018731">
    <property type="component" value="Unassembled WGS sequence"/>
</dbReference>
<comment type="caution">
    <text evidence="4">The sequence shown here is derived from an EMBL/GenBank/DDBJ whole genome shotgun (WGS) entry which is preliminary data.</text>
</comment>
<dbReference type="STRING" id="1357400.HMPREF2086_01951"/>
<dbReference type="AlphaFoldDB" id="V8C5B5"/>
<dbReference type="eggNOG" id="COG0463">
    <property type="taxonomic scope" value="Bacteria"/>
</dbReference>
<keyword evidence="1" id="KW-0328">Glycosyltransferase</keyword>
<accession>V8C5B5</accession>
<dbReference type="PATRIC" id="fig|1357400.3.peg.2638"/>
<dbReference type="GO" id="GO:0016758">
    <property type="term" value="F:hexosyltransferase activity"/>
    <property type="evidence" value="ECO:0007669"/>
    <property type="project" value="UniProtKB-ARBA"/>
</dbReference>
<evidence type="ECO:0000259" key="3">
    <source>
        <dbReference type="Pfam" id="PF00535"/>
    </source>
</evidence>
<dbReference type="InterPro" id="IPR029044">
    <property type="entry name" value="Nucleotide-diphossugar_trans"/>
</dbReference>